<dbReference type="InterPro" id="IPR000536">
    <property type="entry name" value="Nucl_hrmn_rcpt_lig-bd"/>
</dbReference>
<dbReference type="InterPro" id="IPR035500">
    <property type="entry name" value="NHR-like_dom_sf"/>
</dbReference>
<name>A0A016WWN8_9BILA</name>
<dbReference type="PANTHER" id="PTHR46397:SF5">
    <property type="entry name" value="NUCLEAR HORMONE RECEPTOR FAMILY MEMBER NHR-20"/>
    <property type="match status" value="1"/>
</dbReference>
<dbReference type="STRING" id="53326.A0A016WWN8"/>
<dbReference type="SUPFAM" id="SSF48508">
    <property type="entry name" value="Nuclear receptor ligand-binding domain"/>
    <property type="match status" value="1"/>
</dbReference>
<evidence type="ECO:0000256" key="1">
    <source>
        <dbReference type="ARBA" id="ARBA00005993"/>
    </source>
</evidence>
<evidence type="ECO:0000256" key="4">
    <source>
        <dbReference type="ARBA" id="ARBA00023170"/>
    </source>
</evidence>
<dbReference type="GO" id="GO:0006355">
    <property type="term" value="P:regulation of DNA-templated transcription"/>
    <property type="evidence" value="ECO:0007669"/>
    <property type="project" value="InterPro"/>
</dbReference>
<evidence type="ECO:0000313" key="8">
    <source>
        <dbReference type="Proteomes" id="UP000024635"/>
    </source>
</evidence>
<proteinExistence type="inferred from homology"/>
<dbReference type="PROSITE" id="PS51843">
    <property type="entry name" value="NR_LBD"/>
    <property type="match status" value="1"/>
</dbReference>
<dbReference type="Gene3D" id="3.30.50.10">
    <property type="entry name" value="Erythroid Transcription Factor GATA-1, subunit A"/>
    <property type="match status" value="1"/>
</dbReference>
<keyword evidence="3" id="KW-0804">Transcription</keyword>
<evidence type="ECO:0000256" key="3">
    <source>
        <dbReference type="ARBA" id="ARBA00023163"/>
    </source>
</evidence>
<dbReference type="InterPro" id="IPR013088">
    <property type="entry name" value="Znf_NHR/GATA"/>
</dbReference>
<accession>A0A016WWN8</accession>
<dbReference type="AlphaFoldDB" id="A0A016WWN8"/>
<dbReference type="EMBL" id="JARK01000067">
    <property type="protein sequence ID" value="EYC44244.1"/>
    <property type="molecule type" value="Genomic_DNA"/>
</dbReference>
<keyword evidence="5" id="KW-0539">Nucleus</keyword>
<comment type="similarity">
    <text evidence="1">Belongs to the nuclear hormone receptor family.</text>
</comment>
<organism evidence="7 8">
    <name type="scientific">Ancylostoma ceylanicum</name>
    <dbReference type="NCBI Taxonomy" id="53326"/>
    <lineage>
        <taxon>Eukaryota</taxon>
        <taxon>Metazoa</taxon>
        <taxon>Ecdysozoa</taxon>
        <taxon>Nematoda</taxon>
        <taxon>Chromadorea</taxon>
        <taxon>Rhabditida</taxon>
        <taxon>Rhabditina</taxon>
        <taxon>Rhabditomorpha</taxon>
        <taxon>Strongyloidea</taxon>
        <taxon>Ancylostomatidae</taxon>
        <taxon>Ancylostomatinae</taxon>
        <taxon>Ancylostoma</taxon>
    </lineage>
</organism>
<evidence type="ECO:0000256" key="2">
    <source>
        <dbReference type="ARBA" id="ARBA00023015"/>
    </source>
</evidence>
<dbReference type="GO" id="GO:0008270">
    <property type="term" value="F:zinc ion binding"/>
    <property type="evidence" value="ECO:0007669"/>
    <property type="project" value="InterPro"/>
</dbReference>
<evidence type="ECO:0000259" key="6">
    <source>
        <dbReference type="PROSITE" id="PS51843"/>
    </source>
</evidence>
<dbReference type="SUPFAM" id="SSF57716">
    <property type="entry name" value="Glucocorticoid receptor-like (DNA-binding domain)"/>
    <property type="match status" value="1"/>
</dbReference>
<evidence type="ECO:0000313" key="7">
    <source>
        <dbReference type="EMBL" id="EYC44244.1"/>
    </source>
</evidence>
<keyword evidence="2" id="KW-0805">Transcription regulation</keyword>
<dbReference type="Proteomes" id="UP000024635">
    <property type="component" value="Unassembled WGS sequence"/>
</dbReference>
<protein>
    <recommendedName>
        <fullName evidence="6">NR LBD domain-containing protein</fullName>
    </recommendedName>
</protein>
<dbReference type="Pfam" id="PF00104">
    <property type="entry name" value="Hormone_recep"/>
    <property type="match status" value="1"/>
</dbReference>
<keyword evidence="8" id="KW-1185">Reference proteome</keyword>
<keyword evidence="4" id="KW-0675">Receptor</keyword>
<dbReference type="Gene3D" id="1.10.565.10">
    <property type="entry name" value="Retinoid X Receptor"/>
    <property type="match status" value="1"/>
</dbReference>
<dbReference type="SMART" id="SM00430">
    <property type="entry name" value="HOLI"/>
    <property type="match status" value="1"/>
</dbReference>
<feature type="domain" description="NR LBD" evidence="6">
    <location>
        <begin position="104"/>
        <end position="373"/>
    </location>
</feature>
<comment type="caution">
    <text evidence="7">The sequence shown here is derived from an EMBL/GenBank/DDBJ whole genome shotgun (WGS) entry which is preliminary data.</text>
</comment>
<reference evidence="8" key="1">
    <citation type="journal article" date="2015" name="Nat. Genet.">
        <title>The genome and transcriptome of the zoonotic hookworm Ancylostoma ceylanicum identify infection-specific gene families.</title>
        <authorList>
            <person name="Schwarz E.M."/>
            <person name="Hu Y."/>
            <person name="Antoshechkin I."/>
            <person name="Miller M.M."/>
            <person name="Sternberg P.W."/>
            <person name="Aroian R.V."/>
        </authorList>
    </citation>
    <scope>NUCLEOTIDE SEQUENCE</scope>
    <source>
        <strain evidence="8">HY135</strain>
    </source>
</reference>
<gene>
    <name evidence="7" type="primary">Acey_s0467.g1988</name>
    <name evidence="7" type="synonym">Acey-nhr-121</name>
    <name evidence="7" type="ORF">Y032_0467g1988</name>
</gene>
<dbReference type="OrthoDB" id="5852407at2759"/>
<dbReference type="PANTHER" id="PTHR46397">
    <property type="entry name" value="NUCLEAR HORMONE RECEPTOR FAMILY-RELATED"/>
    <property type="match status" value="1"/>
</dbReference>
<evidence type="ECO:0000256" key="5">
    <source>
        <dbReference type="ARBA" id="ARBA00023242"/>
    </source>
</evidence>
<sequence length="376" mass="42681">MQNRADTEPKMRVICRACRYSKCIQMGMDRHAVQPRRDCNVGRRKISYSKHSSSMSKQASLDKLASAMETSGLSPEVHYAASYSSSISEDPDVVPHSLCPTQETPESVLEMLMREERLYNERRSILYCVRSSISEILSAGDVNDIPFSSQDLTELTFAGVRKDIRAQILATYEWIRGWNHFKCLSTSDKKVLLRRCTLFHPIIDPCYLTMRLGLPDRFVMFNGMFAGIAEDSDEGWRDETCISASLKNRFYRPLLERVLADIVHPMKAINITFVEYVILKALVTFKSASTSNISPPLKKCLLSQIDLIFGALSLHYANLGMPSDEVAERTGNVVLLISNIFEVGMQCLESHQVIQFFDLWKLDDLLIKLISETTQP</sequence>